<organism evidence="2 3">
    <name type="scientific">Galleria mellonella</name>
    <name type="common">Greater wax moth</name>
    <dbReference type="NCBI Taxonomy" id="7137"/>
    <lineage>
        <taxon>Eukaryota</taxon>
        <taxon>Metazoa</taxon>
        <taxon>Ecdysozoa</taxon>
        <taxon>Arthropoda</taxon>
        <taxon>Hexapoda</taxon>
        <taxon>Insecta</taxon>
        <taxon>Pterygota</taxon>
        <taxon>Neoptera</taxon>
        <taxon>Endopterygota</taxon>
        <taxon>Lepidoptera</taxon>
        <taxon>Glossata</taxon>
        <taxon>Ditrysia</taxon>
        <taxon>Pyraloidea</taxon>
        <taxon>Pyralidae</taxon>
        <taxon>Galleriinae</taxon>
        <taxon>Galleria</taxon>
    </lineage>
</organism>
<sequence length="152" mass="17207">MVRNLLGASLLIYQYFFLIMNVILIVCLIVSRSNLCHYPIVQAHFIISHASLMDFRYKRICSCSFLKSTEDFTINGSLSVNLSIWGNLPYFSLPACYWSLRRLQPMITPHRPQTVAPQLPSPSPTPLQIHLRFPITATKGIPTTASQIVADK</sequence>
<dbReference type="GeneID" id="128201793"/>
<accession>A0ABM3MWK5</accession>
<gene>
    <name evidence="3" type="primary">LOC128201793</name>
</gene>
<evidence type="ECO:0000256" key="1">
    <source>
        <dbReference type="SAM" id="Phobius"/>
    </source>
</evidence>
<evidence type="ECO:0000313" key="3">
    <source>
        <dbReference type="RefSeq" id="XP_052755734.1"/>
    </source>
</evidence>
<reference evidence="3" key="1">
    <citation type="submission" date="2025-08" db="UniProtKB">
        <authorList>
            <consortium name="RefSeq"/>
        </authorList>
    </citation>
    <scope>IDENTIFICATION</scope>
    <source>
        <tissue evidence="3">Whole larvae</tissue>
    </source>
</reference>
<name>A0ABM3MWK5_GALME</name>
<proteinExistence type="predicted"/>
<keyword evidence="1" id="KW-1133">Transmembrane helix</keyword>
<protein>
    <submittedName>
        <fullName evidence="3">Uncharacterized protein LOC128201793 isoform X1</fullName>
    </submittedName>
</protein>
<keyword evidence="1" id="KW-0472">Membrane</keyword>
<evidence type="ECO:0000313" key="2">
    <source>
        <dbReference type="Proteomes" id="UP001652740"/>
    </source>
</evidence>
<dbReference type="RefSeq" id="XP_052755734.1">
    <property type="nucleotide sequence ID" value="XM_052899774.1"/>
</dbReference>
<keyword evidence="2" id="KW-1185">Reference proteome</keyword>
<keyword evidence="1" id="KW-0812">Transmembrane</keyword>
<feature type="transmembrane region" description="Helical" evidence="1">
    <location>
        <begin position="12"/>
        <end position="30"/>
    </location>
</feature>
<dbReference type="Proteomes" id="UP001652740">
    <property type="component" value="Unplaced"/>
</dbReference>